<dbReference type="InterPro" id="IPR047594">
    <property type="entry name" value="MoaC_bact/euk"/>
</dbReference>
<comment type="pathway">
    <text evidence="2 7">Cofactor biosynthesis; molybdopterin biosynthesis.</text>
</comment>
<evidence type="ECO:0000256" key="6">
    <source>
        <dbReference type="ARBA" id="ARBA00055087"/>
    </source>
</evidence>
<evidence type="ECO:0000256" key="2">
    <source>
        <dbReference type="ARBA" id="ARBA00005046"/>
    </source>
</evidence>
<keyword evidence="10" id="KW-1185">Reference proteome</keyword>
<feature type="domain" description="Molybdopterin cofactor biosynthesis C (MoaC)" evidence="8">
    <location>
        <begin position="16"/>
        <end position="150"/>
    </location>
</feature>
<keyword evidence="5 7" id="KW-0456">Lyase</keyword>
<dbReference type="GO" id="GO:0061799">
    <property type="term" value="F:cyclic pyranopterin monophosphate synthase activity"/>
    <property type="evidence" value="ECO:0007669"/>
    <property type="project" value="UniProtKB-EC"/>
</dbReference>
<accession>A0ABU9G3Y3</accession>
<dbReference type="InterPro" id="IPR002820">
    <property type="entry name" value="Mopterin_CF_biosynth-C_dom"/>
</dbReference>
<dbReference type="Proteomes" id="UP001379949">
    <property type="component" value="Unassembled WGS sequence"/>
</dbReference>
<keyword evidence="4 7" id="KW-0501">Molybdenum cofactor biosynthesis</keyword>
<evidence type="ECO:0000259" key="8">
    <source>
        <dbReference type="Pfam" id="PF01967"/>
    </source>
</evidence>
<dbReference type="SUPFAM" id="SSF55040">
    <property type="entry name" value="Molybdenum cofactor biosynthesis protein C, MoaC"/>
    <property type="match status" value="1"/>
</dbReference>
<dbReference type="CDD" id="cd01420">
    <property type="entry name" value="MoaC_PE"/>
    <property type="match status" value="1"/>
</dbReference>
<dbReference type="NCBIfam" id="TIGR00581">
    <property type="entry name" value="moaC"/>
    <property type="match status" value="1"/>
</dbReference>
<dbReference type="Gene3D" id="3.30.70.640">
    <property type="entry name" value="Molybdopterin cofactor biosynthesis C (MoaC) domain"/>
    <property type="match status" value="1"/>
</dbReference>
<comment type="function">
    <text evidence="6 7">Catalyzes the conversion of (8S)-3',8-cyclo-7,8-dihydroguanosine 5'-triphosphate to cyclic pyranopterin monophosphate (cPMP).</text>
</comment>
<evidence type="ECO:0000256" key="7">
    <source>
        <dbReference type="HAMAP-Rule" id="MF_01224"/>
    </source>
</evidence>
<dbReference type="InterPro" id="IPR036522">
    <property type="entry name" value="MoaC_sf"/>
</dbReference>
<feature type="binding site" evidence="7">
    <location>
        <begin position="76"/>
        <end position="78"/>
    </location>
    <ligand>
        <name>substrate</name>
    </ligand>
</feature>
<dbReference type="RefSeq" id="WP_341567002.1">
    <property type="nucleotide sequence ID" value="NZ_JBAKAR010000005.1"/>
</dbReference>
<feature type="active site" evidence="7">
    <location>
        <position position="128"/>
    </location>
</feature>
<dbReference type="InterPro" id="IPR023045">
    <property type="entry name" value="MoaC"/>
</dbReference>
<dbReference type="Pfam" id="PF01967">
    <property type="entry name" value="MoaC"/>
    <property type="match status" value="1"/>
</dbReference>
<dbReference type="PANTHER" id="PTHR22960">
    <property type="entry name" value="MOLYBDOPTERIN COFACTOR SYNTHESIS PROTEIN A"/>
    <property type="match status" value="1"/>
</dbReference>
<evidence type="ECO:0000256" key="3">
    <source>
        <dbReference type="ARBA" id="ARBA00012575"/>
    </source>
</evidence>
<dbReference type="NCBIfam" id="NF006870">
    <property type="entry name" value="PRK09364.1"/>
    <property type="match status" value="1"/>
</dbReference>
<feature type="binding site" evidence="7">
    <location>
        <begin position="113"/>
        <end position="114"/>
    </location>
    <ligand>
        <name>substrate</name>
    </ligand>
</feature>
<sequence length="160" mass="16966">MNETLTHLDQQGNAHMVDVSEKNITKRTATAQAIVTMKSETLTKIVEGGLPKGDVIATARIAGIQAAKKTSDLIPLCHPLMLSKVSVDIAILNDTDIQILCTCALSGKTGVEMEALTGASVTALTLYDMCKAVDKGIVVKEICLLEKHGGKSGDWSKSND</sequence>
<dbReference type="EMBL" id="JBAKAR010000005">
    <property type="protein sequence ID" value="MEL0613204.1"/>
    <property type="molecule type" value="Genomic_DNA"/>
</dbReference>
<dbReference type="InterPro" id="IPR050105">
    <property type="entry name" value="MoCo_biosynth_MoaA/MoaC"/>
</dbReference>
<comment type="subunit">
    <text evidence="7">Homohexamer; trimer of dimers.</text>
</comment>
<reference evidence="9 10" key="1">
    <citation type="submission" date="2024-02" db="EMBL/GenBank/DDBJ databases">
        <title>Bacteria isolated from the canopy kelp, Nereocystis luetkeana.</title>
        <authorList>
            <person name="Pfister C.A."/>
            <person name="Younker I.T."/>
            <person name="Light S.H."/>
        </authorList>
    </citation>
    <scope>NUCLEOTIDE SEQUENCE [LARGE SCALE GENOMIC DNA]</scope>
    <source>
        <strain evidence="9 10">TI.4.07</strain>
    </source>
</reference>
<evidence type="ECO:0000313" key="9">
    <source>
        <dbReference type="EMBL" id="MEL0613204.1"/>
    </source>
</evidence>
<evidence type="ECO:0000313" key="10">
    <source>
        <dbReference type="Proteomes" id="UP001379949"/>
    </source>
</evidence>
<evidence type="ECO:0000256" key="4">
    <source>
        <dbReference type="ARBA" id="ARBA00023150"/>
    </source>
</evidence>
<comment type="caution">
    <text evidence="9">The sequence shown here is derived from an EMBL/GenBank/DDBJ whole genome shotgun (WGS) entry which is preliminary data.</text>
</comment>
<evidence type="ECO:0000256" key="1">
    <source>
        <dbReference type="ARBA" id="ARBA00001637"/>
    </source>
</evidence>
<dbReference type="HAMAP" id="MF_01224_B">
    <property type="entry name" value="MoaC_B"/>
    <property type="match status" value="1"/>
</dbReference>
<gene>
    <name evidence="7 9" type="primary">moaC</name>
    <name evidence="9" type="ORF">V6242_08600</name>
</gene>
<evidence type="ECO:0000256" key="5">
    <source>
        <dbReference type="ARBA" id="ARBA00023239"/>
    </source>
</evidence>
<dbReference type="PANTHER" id="PTHR22960:SF0">
    <property type="entry name" value="MOLYBDENUM COFACTOR BIOSYNTHESIS PROTEIN 1"/>
    <property type="match status" value="1"/>
</dbReference>
<proteinExistence type="inferred from homology"/>
<dbReference type="EC" id="4.6.1.17" evidence="3 7"/>
<comment type="similarity">
    <text evidence="7">Belongs to the MoaC family.</text>
</comment>
<organism evidence="9 10">
    <name type="scientific">Marinomonas arenicola</name>
    <dbReference type="NCBI Taxonomy" id="569601"/>
    <lineage>
        <taxon>Bacteria</taxon>
        <taxon>Pseudomonadati</taxon>
        <taxon>Pseudomonadota</taxon>
        <taxon>Gammaproteobacteria</taxon>
        <taxon>Oceanospirillales</taxon>
        <taxon>Oceanospirillaceae</taxon>
        <taxon>Marinomonas</taxon>
    </lineage>
</organism>
<protein>
    <recommendedName>
        <fullName evidence="3 7">Cyclic pyranopterin monophosphate synthase</fullName>
        <ecNumber evidence="3 7">4.6.1.17</ecNumber>
    </recommendedName>
    <alternativeName>
        <fullName evidence="7">Molybdenum cofactor biosynthesis protein C</fullName>
    </alternativeName>
</protein>
<name>A0ABU9G3Y3_9GAMM</name>
<comment type="catalytic activity">
    <reaction evidence="1 7">
        <text>(8S)-3',8-cyclo-7,8-dihydroguanosine 5'-triphosphate = cyclic pyranopterin phosphate + diphosphate</text>
        <dbReference type="Rhea" id="RHEA:49580"/>
        <dbReference type="ChEBI" id="CHEBI:33019"/>
        <dbReference type="ChEBI" id="CHEBI:59648"/>
        <dbReference type="ChEBI" id="CHEBI:131766"/>
        <dbReference type="EC" id="4.6.1.17"/>
    </reaction>
</comment>